<dbReference type="Proteomes" id="UP000321514">
    <property type="component" value="Unassembled WGS sequence"/>
</dbReference>
<name>A0A511T6W6_MYXFU</name>
<evidence type="ECO:0000313" key="2">
    <source>
        <dbReference type="EMBL" id="SEU25942.1"/>
    </source>
</evidence>
<dbReference type="Gene3D" id="3.40.50.150">
    <property type="entry name" value="Vaccinia Virus protein VP39"/>
    <property type="match status" value="1"/>
</dbReference>
<dbReference type="RefSeq" id="WP_074956932.1">
    <property type="nucleotide sequence ID" value="NZ_BJXR01000036.1"/>
</dbReference>
<dbReference type="CDD" id="cd02440">
    <property type="entry name" value="AdoMet_MTases"/>
    <property type="match status" value="1"/>
</dbReference>
<reference evidence="2 3" key="1">
    <citation type="submission" date="2016-10" db="EMBL/GenBank/DDBJ databases">
        <authorList>
            <person name="Varghese N."/>
            <person name="Submissions S."/>
        </authorList>
    </citation>
    <scope>NUCLEOTIDE SEQUENCE [LARGE SCALE GENOMIC DNA]</scope>
    <source>
        <strain evidence="2 3">DSM 16525</strain>
    </source>
</reference>
<evidence type="ECO:0000313" key="4">
    <source>
        <dbReference type="Proteomes" id="UP000321514"/>
    </source>
</evidence>
<organism evidence="1 4">
    <name type="scientific">Myxococcus fulvus</name>
    <dbReference type="NCBI Taxonomy" id="33"/>
    <lineage>
        <taxon>Bacteria</taxon>
        <taxon>Pseudomonadati</taxon>
        <taxon>Myxococcota</taxon>
        <taxon>Myxococcia</taxon>
        <taxon>Myxococcales</taxon>
        <taxon>Cystobacterineae</taxon>
        <taxon>Myxococcaceae</taxon>
        <taxon>Myxococcus</taxon>
    </lineage>
</organism>
<dbReference type="SUPFAM" id="SSF53335">
    <property type="entry name" value="S-adenosyl-L-methionine-dependent methyltransferases"/>
    <property type="match status" value="1"/>
</dbReference>
<evidence type="ECO:0000313" key="3">
    <source>
        <dbReference type="Proteomes" id="UP000183760"/>
    </source>
</evidence>
<comment type="caution">
    <text evidence="1">The sequence shown here is derived from an EMBL/GenBank/DDBJ whole genome shotgun (WGS) entry which is preliminary data.</text>
</comment>
<reference evidence="1 4" key="2">
    <citation type="submission" date="2019-07" db="EMBL/GenBank/DDBJ databases">
        <title>Whole genome shotgun sequence of Myxococcus fulvus NBRC 100333.</title>
        <authorList>
            <person name="Hosoyama A."/>
            <person name="Uohara A."/>
            <person name="Ohji S."/>
            <person name="Ichikawa N."/>
        </authorList>
    </citation>
    <scope>NUCLEOTIDE SEQUENCE [LARGE SCALE GENOMIC DNA]</scope>
    <source>
        <strain evidence="1 4">NBRC 100333</strain>
    </source>
</reference>
<dbReference type="EMBL" id="FOIB01000007">
    <property type="protein sequence ID" value="SEU25942.1"/>
    <property type="molecule type" value="Genomic_DNA"/>
</dbReference>
<dbReference type="STRING" id="1334629.MFUL124B02_20315"/>
<dbReference type="EMBL" id="BJXR01000036">
    <property type="protein sequence ID" value="GEN09914.1"/>
    <property type="molecule type" value="Genomic_DNA"/>
</dbReference>
<evidence type="ECO:0008006" key="5">
    <source>
        <dbReference type="Google" id="ProtNLM"/>
    </source>
</evidence>
<keyword evidence="3" id="KW-1185">Reference proteome</keyword>
<dbReference type="AlphaFoldDB" id="A0A511T6W6"/>
<sequence>MERVEEIYQGFVVDHQLERAGLFEVLRERYVAVDTVLYPGCFVHITPSFFFQHVVYVDRNDLAQGFFANKDGVLRKISSRQQYAQKAYVRFVAQDFTQPIPILDESCDLVLSLYAGGIARACGKYLKVGGLLVTNDHHGDAADAAAEENLALVAVVKELRGKFTFSDQELDTYLVPRQATRGARAPRSEGRPEWTRHADYYVFRKTHPGPSTQEPGRFSAPH</sequence>
<dbReference type="Proteomes" id="UP000183760">
    <property type="component" value="Unassembled WGS sequence"/>
</dbReference>
<proteinExistence type="predicted"/>
<accession>A0A511T6W6</accession>
<protein>
    <recommendedName>
        <fullName evidence="5">Methyltransferase type 11 domain-containing protein</fullName>
    </recommendedName>
</protein>
<dbReference type="OrthoDB" id="2086922at2"/>
<gene>
    <name evidence="1" type="ORF">MFU01_49510</name>
    <name evidence="2" type="ORF">SAMN05443572_107180</name>
</gene>
<dbReference type="InterPro" id="IPR029063">
    <property type="entry name" value="SAM-dependent_MTases_sf"/>
</dbReference>
<evidence type="ECO:0000313" key="1">
    <source>
        <dbReference type="EMBL" id="GEN09914.1"/>
    </source>
</evidence>